<sequence length="185" mass="20102">MTTLRRVIPGATLSAVLLLTGAAPALAGPAAADGGASTQAVAGVTKAQKLSKLSTLTGNSSGSQTKWFTALGQYRQHKPAITQYKFNWSTNYCNSSPEKIWGGYDFSFACYRHDFGYRNYKTIAGKAAWKRSHKLRIDQAMLGDMNRACGQKFWADPLTPPVRKKAKAACLKTAKKYYQAVRAAG</sequence>
<evidence type="ECO:0000256" key="1">
    <source>
        <dbReference type="SAM" id="SignalP"/>
    </source>
</evidence>
<keyword evidence="3" id="KW-1185">Reference proteome</keyword>
<dbReference type="Pfam" id="PF09056">
    <property type="entry name" value="Phospholip_A2_3"/>
    <property type="match status" value="1"/>
</dbReference>
<dbReference type="SUPFAM" id="SSF48619">
    <property type="entry name" value="Phospholipase A2, PLA2"/>
    <property type="match status" value="1"/>
</dbReference>
<feature type="chain" id="PRO_5045335599" evidence="1">
    <location>
        <begin position="28"/>
        <end position="185"/>
    </location>
</feature>
<name>A0ABV2UVY8_9ACTN</name>
<proteinExistence type="predicted"/>
<dbReference type="Gene3D" id="1.20.90.10">
    <property type="entry name" value="Phospholipase A2 domain"/>
    <property type="match status" value="1"/>
</dbReference>
<keyword evidence="2" id="KW-0378">Hydrolase</keyword>
<evidence type="ECO:0000313" key="2">
    <source>
        <dbReference type="EMBL" id="MET9845332.1"/>
    </source>
</evidence>
<dbReference type="Proteomes" id="UP001550210">
    <property type="component" value="Unassembled WGS sequence"/>
</dbReference>
<dbReference type="RefSeq" id="WP_355396120.1">
    <property type="nucleotide sequence ID" value="NZ_JBEXPZ010000014.1"/>
</dbReference>
<dbReference type="InterPro" id="IPR015141">
    <property type="entry name" value="PLipase_A2_prok/fun"/>
</dbReference>
<dbReference type="GO" id="GO:0004623">
    <property type="term" value="F:phospholipase A2 activity"/>
    <property type="evidence" value="ECO:0007669"/>
    <property type="project" value="UniProtKB-EC"/>
</dbReference>
<dbReference type="EC" id="3.1.1.4" evidence="2"/>
<organism evidence="2 3">
    <name type="scientific">Streptomyces ossamyceticus</name>
    <dbReference type="NCBI Taxonomy" id="249581"/>
    <lineage>
        <taxon>Bacteria</taxon>
        <taxon>Bacillati</taxon>
        <taxon>Actinomycetota</taxon>
        <taxon>Actinomycetes</taxon>
        <taxon>Kitasatosporales</taxon>
        <taxon>Streptomycetaceae</taxon>
        <taxon>Streptomyces</taxon>
    </lineage>
</organism>
<keyword evidence="1" id="KW-0732">Signal</keyword>
<accession>A0ABV2UVY8</accession>
<evidence type="ECO:0000313" key="3">
    <source>
        <dbReference type="Proteomes" id="UP001550210"/>
    </source>
</evidence>
<feature type="signal peptide" evidence="1">
    <location>
        <begin position="1"/>
        <end position="27"/>
    </location>
</feature>
<gene>
    <name evidence="2" type="ORF">ABZZ21_12250</name>
</gene>
<comment type="caution">
    <text evidence="2">The sequence shown here is derived from an EMBL/GenBank/DDBJ whole genome shotgun (WGS) entry which is preliminary data.</text>
</comment>
<protein>
    <submittedName>
        <fullName evidence="2">Phospholipase A2</fullName>
        <ecNumber evidence="2">3.1.1.4</ecNumber>
    </submittedName>
</protein>
<reference evidence="2 3" key="1">
    <citation type="submission" date="2024-06" db="EMBL/GenBank/DDBJ databases">
        <title>The Natural Products Discovery Center: Release of the First 8490 Sequenced Strains for Exploring Actinobacteria Biosynthetic Diversity.</title>
        <authorList>
            <person name="Kalkreuter E."/>
            <person name="Kautsar S.A."/>
            <person name="Yang D."/>
            <person name="Bader C.D."/>
            <person name="Teijaro C.N."/>
            <person name="Fluegel L."/>
            <person name="Davis C.M."/>
            <person name="Simpson J.R."/>
            <person name="Lauterbach L."/>
            <person name="Steele A.D."/>
            <person name="Gui C."/>
            <person name="Meng S."/>
            <person name="Li G."/>
            <person name="Viehrig K."/>
            <person name="Ye F."/>
            <person name="Su P."/>
            <person name="Kiefer A.F."/>
            <person name="Nichols A."/>
            <person name="Cepeda A.J."/>
            <person name="Yan W."/>
            <person name="Fan B."/>
            <person name="Jiang Y."/>
            <person name="Adhikari A."/>
            <person name="Zheng C.-J."/>
            <person name="Schuster L."/>
            <person name="Cowan T.M."/>
            <person name="Smanski M.J."/>
            <person name="Chevrette M.G."/>
            <person name="De Carvalho L.P.S."/>
            <person name="Shen B."/>
        </authorList>
    </citation>
    <scope>NUCLEOTIDE SEQUENCE [LARGE SCALE GENOMIC DNA]</scope>
    <source>
        <strain evidence="2 3">NPDC006434</strain>
    </source>
</reference>
<dbReference type="InterPro" id="IPR036444">
    <property type="entry name" value="PLipase_A2_dom_sf"/>
</dbReference>
<dbReference type="EMBL" id="JBEXPZ010000014">
    <property type="protein sequence ID" value="MET9845332.1"/>
    <property type="molecule type" value="Genomic_DNA"/>
</dbReference>